<organism evidence="3 4">
    <name type="scientific">Ascobolus immersus RN42</name>
    <dbReference type="NCBI Taxonomy" id="1160509"/>
    <lineage>
        <taxon>Eukaryota</taxon>
        <taxon>Fungi</taxon>
        <taxon>Dikarya</taxon>
        <taxon>Ascomycota</taxon>
        <taxon>Pezizomycotina</taxon>
        <taxon>Pezizomycetes</taxon>
        <taxon>Pezizales</taxon>
        <taxon>Ascobolaceae</taxon>
        <taxon>Ascobolus</taxon>
    </lineage>
</organism>
<dbReference type="InterPro" id="IPR015422">
    <property type="entry name" value="PyrdxlP-dep_Trfase_small"/>
</dbReference>
<dbReference type="Gene3D" id="3.40.640.10">
    <property type="entry name" value="Type I PLP-dependent aspartate aminotransferase-like (Major domain)"/>
    <property type="match status" value="1"/>
</dbReference>
<evidence type="ECO:0000259" key="2">
    <source>
        <dbReference type="Pfam" id="PF00266"/>
    </source>
</evidence>
<evidence type="ECO:0000313" key="4">
    <source>
        <dbReference type="Proteomes" id="UP000275078"/>
    </source>
</evidence>
<feature type="compositionally biased region" description="Basic and acidic residues" evidence="1">
    <location>
        <begin position="562"/>
        <end position="572"/>
    </location>
</feature>
<feature type="region of interest" description="Disordered" evidence="1">
    <location>
        <begin position="403"/>
        <end position="424"/>
    </location>
</feature>
<dbReference type="GO" id="GO:0043545">
    <property type="term" value="P:molybdopterin cofactor metabolic process"/>
    <property type="evidence" value="ECO:0007669"/>
    <property type="project" value="TreeGrafter"/>
</dbReference>
<gene>
    <name evidence="3" type="ORF">BJ508DRAFT_334372</name>
</gene>
<dbReference type="PANTHER" id="PTHR14237:SF80">
    <property type="entry name" value="MOLYBDENUM COFACTOR SULFURASE"/>
    <property type="match status" value="1"/>
</dbReference>
<feature type="region of interest" description="Disordered" evidence="1">
    <location>
        <begin position="562"/>
        <end position="621"/>
    </location>
</feature>
<keyword evidence="3" id="KW-0808">Transferase</keyword>
<reference evidence="3 4" key="1">
    <citation type="journal article" date="2018" name="Nat. Ecol. Evol.">
        <title>Pezizomycetes genomes reveal the molecular basis of ectomycorrhizal truffle lifestyle.</title>
        <authorList>
            <person name="Murat C."/>
            <person name="Payen T."/>
            <person name="Noel B."/>
            <person name="Kuo A."/>
            <person name="Morin E."/>
            <person name="Chen J."/>
            <person name="Kohler A."/>
            <person name="Krizsan K."/>
            <person name="Balestrini R."/>
            <person name="Da Silva C."/>
            <person name="Montanini B."/>
            <person name="Hainaut M."/>
            <person name="Levati E."/>
            <person name="Barry K.W."/>
            <person name="Belfiori B."/>
            <person name="Cichocki N."/>
            <person name="Clum A."/>
            <person name="Dockter R.B."/>
            <person name="Fauchery L."/>
            <person name="Guy J."/>
            <person name="Iotti M."/>
            <person name="Le Tacon F."/>
            <person name="Lindquist E.A."/>
            <person name="Lipzen A."/>
            <person name="Malagnac F."/>
            <person name="Mello A."/>
            <person name="Molinier V."/>
            <person name="Miyauchi S."/>
            <person name="Poulain J."/>
            <person name="Riccioni C."/>
            <person name="Rubini A."/>
            <person name="Sitrit Y."/>
            <person name="Splivallo R."/>
            <person name="Traeger S."/>
            <person name="Wang M."/>
            <person name="Zifcakova L."/>
            <person name="Wipf D."/>
            <person name="Zambonelli A."/>
            <person name="Paolocci F."/>
            <person name="Nowrousian M."/>
            <person name="Ottonello S."/>
            <person name="Baldrian P."/>
            <person name="Spatafora J.W."/>
            <person name="Henrissat B."/>
            <person name="Nagy L.G."/>
            <person name="Aury J.M."/>
            <person name="Wincker P."/>
            <person name="Grigoriev I.V."/>
            <person name="Bonfante P."/>
            <person name="Martin F.M."/>
        </authorList>
    </citation>
    <scope>NUCLEOTIDE SEQUENCE [LARGE SCALE GENOMIC DNA]</scope>
    <source>
        <strain evidence="3 4">RN42</strain>
    </source>
</reference>
<sequence>MPTSPVSASSGIKSLFKSLLCGKKSQKKKTSKEKKPAEPIEKPEKLSKKSLIVRGYNKKVEKLRKKEYSHLKDDVYLDHSGATIYSTALIKDYKNTLVTNVFGNPHSSNPSSQHSSNCVEKARAEVLEFFNANPDEYDVVFTANATASMKMVADGFVGAGEVGNEGFEYKFHKDAHTSLIGVRELAAKSRQMDDAAVEEWLSQEPREKNDTDVPGLFAWPAQSNFSGRRLPTAEWAHKLREVHSNYYSFIDAAAYAMTSPIDLSQIQPDFMCVSFYKIFGYPDLGALLVRRESAPILRNRRYFGGGTINGLLGDEQFHEKKSEGFGAHPHDYLEDGTIPFHSIVALSLAIKEHKRIYSNPKQDKTAMQTISQHTYALGSYLHDQIGALRYPASGTPLMSLYTSRPAPPKPTTPPSPTSAYFPPHPAVRSLSRTITRTEPLEEPVDPPQAALLTFNLHYPSGSHIPFSMVEASASKRRIHVRSGRHCNIGGVQYYLSIPSDMLKRAYEEGLRCGADEEMDEIEGRPLGAVRVSIGACTTLADVEALIKWLKKEYLSREEALKDEEREVKEKKEKEHRRRMAEIERCHAPGRQESESGFGGSCEGGDTRRGSGCGTEGLFVAL</sequence>
<dbReference type="InterPro" id="IPR015421">
    <property type="entry name" value="PyrdxlP-dep_Trfase_major"/>
</dbReference>
<dbReference type="Gene3D" id="3.90.1150.10">
    <property type="entry name" value="Aspartate Aminotransferase, domain 1"/>
    <property type="match status" value="1"/>
</dbReference>
<feature type="compositionally biased region" description="Pro residues" evidence="1">
    <location>
        <begin position="405"/>
        <end position="416"/>
    </location>
</feature>
<dbReference type="Pfam" id="PF00266">
    <property type="entry name" value="Aminotran_5"/>
    <property type="match status" value="1"/>
</dbReference>
<dbReference type="OrthoDB" id="10264306at2759"/>
<protein>
    <submittedName>
        <fullName evidence="3">PLP-dependent transferase</fullName>
    </submittedName>
</protein>
<dbReference type="EMBL" id="ML119832">
    <property type="protein sequence ID" value="RPA73151.1"/>
    <property type="molecule type" value="Genomic_DNA"/>
</dbReference>
<keyword evidence="4" id="KW-1185">Reference proteome</keyword>
<feature type="compositionally biased region" description="Basic and acidic residues" evidence="1">
    <location>
        <begin position="579"/>
        <end position="593"/>
    </location>
</feature>
<dbReference type="GO" id="GO:0008265">
    <property type="term" value="F:molybdenum cofactor sulfurtransferase activity"/>
    <property type="evidence" value="ECO:0007669"/>
    <property type="project" value="TreeGrafter"/>
</dbReference>
<dbReference type="InterPro" id="IPR015424">
    <property type="entry name" value="PyrdxlP-dep_Trfase"/>
</dbReference>
<evidence type="ECO:0000313" key="3">
    <source>
        <dbReference type="EMBL" id="RPA73151.1"/>
    </source>
</evidence>
<name>A0A3N4HM41_ASCIM</name>
<dbReference type="Proteomes" id="UP000275078">
    <property type="component" value="Unassembled WGS sequence"/>
</dbReference>
<dbReference type="InterPro" id="IPR000192">
    <property type="entry name" value="Aminotrans_V_dom"/>
</dbReference>
<feature type="domain" description="Aminotransferase class V" evidence="2">
    <location>
        <begin position="75"/>
        <end position="359"/>
    </location>
</feature>
<dbReference type="AlphaFoldDB" id="A0A3N4HM41"/>
<dbReference type="PANTHER" id="PTHR14237">
    <property type="entry name" value="MOLYBDOPTERIN COFACTOR SULFURASE MOSC"/>
    <property type="match status" value="1"/>
</dbReference>
<dbReference type="SUPFAM" id="SSF53383">
    <property type="entry name" value="PLP-dependent transferases"/>
    <property type="match status" value="1"/>
</dbReference>
<feature type="compositionally biased region" description="Basic and acidic residues" evidence="1">
    <location>
        <begin position="33"/>
        <end position="46"/>
    </location>
</feature>
<proteinExistence type="predicted"/>
<dbReference type="STRING" id="1160509.A0A3N4HM41"/>
<accession>A0A3N4HM41</accession>
<evidence type="ECO:0000256" key="1">
    <source>
        <dbReference type="SAM" id="MobiDB-lite"/>
    </source>
</evidence>
<feature type="region of interest" description="Disordered" evidence="1">
    <location>
        <begin position="23"/>
        <end position="46"/>
    </location>
</feature>